<reference evidence="1 2" key="1">
    <citation type="journal article" date="2024" name="Science">
        <title>Giant polyketide synthase enzymes in the biosynthesis of giant marine polyether toxins.</title>
        <authorList>
            <person name="Fallon T.R."/>
            <person name="Shende V.V."/>
            <person name="Wierzbicki I.H."/>
            <person name="Pendleton A.L."/>
            <person name="Watervoot N.F."/>
            <person name="Auber R.P."/>
            <person name="Gonzalez D.J."/>
            <person name="Wisecaver J.H."/>
            <person name="Moore B.S."/>
        </authorList>
    </citation>
    <scope>NUCLEOTIDE SEQUENCE [LARGE SCALE GENOMIC DNA]</scope>
    <source>
        <strain evidence="1 2">12B1</strain>
    </source>
</reference>
<protein>
    <submittedName>
        <fullName evidence="1">Uncharacterized protein</fullName>
    </submittedName>
</protein>
<evidence type="ECO:0000313" key="2">
    <source>
        <dbReference type="Proteomes" id="UP001515480"/>
    </source>
</evidence>
<gene>
    <name evidence="1" type="ORF">AB1Y20_019209</name>
</gene>
<name>A0AB34JTN9_PRYPA</name>
<accession>A0AB34JTN9</accession>
<dbReference type="AlphaFoldDB" id="A0AB34JTN9"/>
<sequence>MFLMNLLASAHLSPSPSPLPQASTLWAITSASQCAPSLPYGSSDDWDLEEPYVCMDCVNRSHDTWDQLFTFSNGGFRMRWKFSYSATLQERFDAASDIGEAVTWTIFLPDGKEHVVNGTWRWGSSSGGWPDLASWPYGFSLSDGCWAAGPDIDASNR</sequence>
<proteinExistence type="predicted"/>
<dbReference type="Proteomes" id="UP001515480">
    <property type="component" value="Unassembled WGS sequence"/>
</dbReference>
<dbReference type="EMBL" id="JBGBPQ010000005">
    <property type="protein sequence ID" value="KAL1524307.1"/>
    <property type="molecule type" value="Genomic_DNA"/>
</dbReference>
<keyword evidence="2" id="KW-1185">Reference proteome</keyword>
<evidence type="ECO:0000313" key="1">
    <source>
        <dbReference type="EMBL" id="KAL1524307.1"/>
    </source>
</evidence>
<comment type="caution">
    <text evidence="1">The sequence shown here is derived from an EMBL/GenBank/DDBJ whole genome shotgun (WGS) entry which is preliminary data.</text>
</comment>
<organism evidence="1 2">
    <name type="scientific">Prymnesium parvum</name>
    <name type="common">Toxic golden alga</name>
    <dbReference type="NCBI Taxonomy" id="97485"/>
    <lineage>
        <taxon>Eukaryota</taxon>
        <taxon>Haptista</taxon>
        <taxon>Haptophyta</taxon>
        <taxon>Prymnesiophyceae</taxon>
        <taxon>Prymnesiales</taxon>
        <taxon>Prymnesiaceae</taxon>
        <taxon>Prymnesium</taxon>
    </lineage>
</organism>